<dbReference type="EMBL" id="CADEAL010000089">
    <property type="protein sequence ID" value="CAB1414118.1"/>
    <property type="molecule type" value="Genomic_DNA"/>
</dbReference>
<gene>
    <name evidence="1" type="ORF">PLEPLA_LOCUS1822</name>
</gene>
<protein>
    <submittedName>
        <fullName evidence="1">Uncharacterized protein</fullName>
    </submittedName>
</protein>
<evidence type="ECO:0000313" key="1">
    <source>
        <dbReference type="EMBL" id="CAB1414118.1"/>
    </source>
</evidence>
<evidence type="ECO:0000313" key="2">
    <source>
        <dbReference type="Proteomes" id="UP001153269"/>
    </source>
</evidence>
<organism evidence="1 2">
    <name type="scientific">Pleuronectes platessa</name>
    <name type="common">European plaice</name>
    <dbReference type="NCBI Taxonomy" id="8262"/>
    <lineage>
        <taxon>Eukaryota</taxon>
        <taxon>Metazoa</taxon>
        <taxon>Chordata</taxon>
        <taxon>Craniata</taxon>
        <taxon>Vertebrata</taxon>
        <taxon>Euteleostomi</taxon>
        <taxon>Actinopterygii</taxon>
        <taxon>Neopterygii</taxon>
        <taxon>Teleostei</taxon>
        <taxon>Neoteleostei</taxon>
        <taxon>Acanthomorphata</taxon>
        <taxon>Carangaria</taxon>
        <taxon>Pleuronectiformes</taxon>
        <taxon>Pleuronectoidei</taxon>
        <taxon>Pleuronectidae</taxon>
        <taxon>Pleuronectes</taxon>
    </lineage>
</organism>
<dbReference type="AlphaFoldDB" id="A0A9N7TM12"/>
<name>A0A9N7TM12_PLEPL</name>
<sequence length="108" mass="12057">MNCHQDSSRPCVLLSESQRRIGLARPSSHTVLHFLTSSLFVFVAAPQEVACLNFTAEHKHLAEYRRSYITSGRDAPSSDTDTQLISVRIPTSLPLNDHGSGMMNLFFH</sequence>
<accession>A0A9N7TM12</accession>
<reference evidence="1" key="1">
    <citation type="submission" date="2020-03" db="EMBL/GenBank/DDBJ databases">
        <authorList>
            <person name="Weist P."/>
        </authorList>
    </citation>
    <scope>NUCLEOTIDE SEQUENCE</scope>
</reference>
<comment type="caution">
    <text evidence="1">The sequence shown here is derived from an EMBL/GenBank/DDBJ whole genome shotgun (WGS) entry which is preliminary data.</text>
</comment>
<proteinExistence type="predicted"/>
<keyword evidence="2" id="KW-1185">Reference proteome</keyword>
<dbReference type="Proteomes" id="UP001153269">
    <property type="component" value="Unassembled WGS sequence"/>
</dbReference>